<protein>
    <submittedName>
        <fullName evidence="1">Integrase_H2C2 domain-containing protein</fullName>
    </submittedName>
</protein>
<dbReference type="GO" id="GO:0071897">
    <property type="term" value="P:DNA biosynthetic process"/>
    <property type="evidence" value="ECO:0007669"/>
    <property type="project" value="UniProtKB-ARBA"/>
</dbReference>
<accession>A0A8X7BZM4</accession>
<gene>
    <name evidence="1" type="primary">AVEN_6870_1</name>
    <name evidence="1" type="ORF">TNIN_494091</name>
</gene>
<reference evidence="1" key="1">
    <citation type="submission" date="2020-08" db="EMBL/GenBank/DDBJ databases">
        <title>Multicomponent nature underlies the extraordinary mechanical properties of spider dragline silk.</title>
        <authorList>
            <person name="Kono N."/>
            <person name="Nakamura H."/>
            <person name="Mori M."/>
            <person name="Yoshida Y."/>
            <person name="Ohtoshi R."/>
            <person name="Malay A.D."/>
            <person name="Moran D.A.P."/>
            <person name="Tomita M."/>
            <person name="Numata K."/>
            <person name="Arakawa K."/>
        </authorList>
    </citation>
    <scope>NUCLEOTIDE SEQUENCE</scope>
</reference>
<name>A0A8X7BZM4_9ARAC</name>
<comment type="caution">
    <text evidence="1">The sequence shown here is derived from an EMBL/GenBank/DDBJ whole genome shotgun (WGS) entry which is preliminary data.</text>
</comment>
<dbReference type="OrthoDB" id="8035538at2759"/>
<sequence length="164" mass="19081">MDKEGGPNLDLSTHNVETFRYARMTFGDKCCPFLLSAVIRLHVEKYINKYKRACEMLNELYVDDLINSTSDTTEALQLSEEMIHILGEAVMNLRRWATNSTTLHEAWKRANIDCRKTSEQSGVPLKILRIIWDNGNDNLNFDIRQFEKLNNFMKAVTHVIHTKF</sequence>
<evidence type="ECO:0000313" key="2">
    <source>
        <dbReference type="Proteomes" id="UP000886998"/>
    </source>
</evidence>
<proteinExistence type="predicted"/>
<dbReference type="InterPro" id="IPR043502">
    <property type="entry name" value="DNA/RNA_pol_sf"/>
</dbReference>
<dbReference type="Proteomes" id="UP000886998">
    <property type="component" value="Unassembled WGS sequence"/>
</dbReference>
<dbReference type="AlphaFoldDB" id="A0A8X7BZM4"/>
<dbReference type="EMBL" id="BMAV01006677">
    <property type="protein sequence ID" value="GFY48873.1"/>
    <property type="molecule type" value="Genomic_DNA"/>
</dbReference>
<dbReference type="SUPFAM" id="SSF56672">
    <property type="entry name" value="DNA/RNA polymerases"/>
    <property type="match status" value="1"/>
</dbReference>
<organism evidence="1 2">
    <name type="scientific">Trichonephila inaurata madagascariensis</name>
    <dbReference type="NCBI Taxonomy" id="2747483"/>
    <lineage>
        <taxon>Eukaryota</taxon>
        <taxon>Metazoa</taxon>
        <taxon>Ecdysozoa</taxon>
        <taxon>Arthropoda</taxon>
        <taxon>Chelicerata</taxon>
        <taxon>Arachnida</taxon>
        <taxon>Araneae</taxon>
        <taxon>Araneomorphae</taxon>
        <taxon>Entelegynae</taxon>
        <taxon>Araneoidea</taxon>
        <taxon>Nephilidae</taxon>
        <taxon>Trichonephila</taxon>
        <taxon>Trichonephila inaurata</taxon>
    </lineage>
</organism>
<evidence type="ECO:0000313" key="1">
    <source>
        <dbReference type="EMBL" id="GFY48873.1"/>
    </source>
</evidence>
<keyword evidence="2" id="KW-1185">Reference proteome</keyword>